<dbReference type="InterPro" id="IPR029052">
    <property type="entry name" value="Metallo-depent_PP-like"/>
</dbReference>
<protein>
    <submittedName>
        <fullName evidence="2">Metallophosphoesterase</fullName>
    </submittedName>
</protein>
<reference evidence="2 3" key="1">
    <citation type="submission" date="2018-10" db="EMBL/GenBank/DDBJ databases">
        <authorList>
            <person name="Li J."/>
        </authorList>
    </citation>
    <scope>NUCLEOTIDE SEQUENCE [LARGE SCALE GENOMIC DNA]</scope>
    <source>
        <strain evidence="2 3">JCM 11654</strain>
    </source>
</reference>
<dbReference type="PANTHER" id="PTHR31302">
    <property type="entry name" value="TRANSMEMBRANE PROTEIN WITH METALLOPHOSPHOESTERASE DOMAIN-RELATED"/>
    <property type="match status" value="1"/>
</dbReference>
<accession>A0A3L7AFY5</accession>
<dbReference type="GO" id="GO:0016020">
    <property type="term" value="C:membrane"/>
    <property type="evidence" value="ECO:0007669"/>
    <property type="project" value="GOC"/>
</dbReference>
<proteinExistence type="predicted"/>
<dbReference type="SUPFAM" id="SSF56300">
    <property type="entry name" value="Metallo-dependent phosphatases"/>
    <property type="match status" value="1"/>
</dbReference>
<dbReference type="InterPro" id="IPR051158">
    <property type="entry name" value="Metallophosphoesterase_sf"/>
</dbReference>
<dbReference type="Pfam" id="PF00149">
    <property type="entry name" value="Metallophos"/>
    <property type="match status" value="1"/>
</dbReference>
<dbReference type="PROSITE" id="PS51257">
    <property type="entry name" value="PROKAR_LIPOPROTEIN"/>
    <property type="match status" value="1"/>
</dbReference>
<keyword evidence="3" id="KW-1185">Reference proteome</keyword>
<dbReference type="PANTHER" id="PTHR31302:SF20">
    <property type="entry name" value="CONSERVED PROTEIN"/>
    <property type="match status" value="1"/>
</dbReference>
<gene>
    <name evidence="2" type="ORF">D9V34_16965</name>
</gene>
<dbReference type="GO" id="GO:0009245">
    <property type="term" value="P:lipid A biosynthetic process"/>
    <property type="evidence" value="ECO:0007669"/>
    <property type="project" value="TreeGrafter"/>
</dbReference>
<evidence type="ECO:0000313" key="3">
    <source>
        <dbReference type="Proteomes" id="UP000269438"/>
    </source>
</evidence>
<organism evidence="2 3">
    <name type="scientific">Mycetocola lacteus</name>
    <dbReference type="NCBI Taxonomy" id="76637"/>
    <lineage>
        <taxon>Bacteria</taxon>
        <taxon>Bacillati</taxon>
        <taxon>Actinomycetota</taxon>
        <taxon>Actinomycetes</taxon>
        <taxon>Micrococcales</taxon>
        <taxon>Microbacteriaceae</taxon>
        <taxon>Mycetocola</taxon>
    </lineage>
</organism>
<dbReference type="InterPro" id="IPR004843">
    <property type="entry name" value="Calcineurin-like_PHP"/>
</dbReference>
<name>A0A3L7AFY5_9MICO</name>
<evidence type="ECO:0000313" key="2">
    <source>
        <dbReference type="EMBL" id="RLP78895.1"/>
    </source>
</evidence>
<dbReference type="OrthoDB" id="9780884at2"/>
<dbReference type="GO" id="GO:0008758">
    <property type="term" value="F:UDP-2,3-diacylglucosamine hydrolase activity"/>
    <property type="evidence" value="ECO:0007669"/>
    <property type="project" value="TreeGrafter"/>
</dbReference>
<dbReference type="Gene3D" id="3.60.21.10">
    <property type="match status" value="1"/>
</dbReference>
<comment type="caution">
    <text evidence="2">The sequence shown here is derived from an EMBL/GenBank/DDBJ whole genome shotgun (WGS) entry which is preliminary data.</text>
</comment>
<dbReference type="EMBL" id="RCUY01000016">
    <property type="protein sequence ID" value="RLP78895.1"/>
    <property type="molecule type" value="Genomic_DNA"/>
</dbReference>
<dbReference type="Proteomes" id="UP000269438">
    <property type="component" value="Unassembled WGS sequence"/>
</dbReference>
<feature type="domain" description="Calcineurin-like phosphoesterase" evidence="1">
    <location>
        <begin position="51"/>
        <end position="252"/>
    </location>
</feature>
<sequence>MARRTGRITPLVGVLAVAAAGCFAWASLVERRLFTLRRVEIPVLPAGSEPIKILHLSDLHMAPWQRDKQAWVRSLAAEQPDLVVDTGDNLGHADGIRGIELAFAEFGGVPGVYVNGSNDYYGPVRKNWLRYFRGPSSSGASAPRRSKDLDTPRLERFFTEALGWRSLNNRVDEITIRGTRIGFFGVDDPHIGRDRLDLLTGLLDGQEDADSFESDTAAPALHIGVAHAPYQRVLNSFVTHGADVILAGHTHGGQVCVPGVGALVTNCDIPRRQVKGLSLWRHAFRSAYLNVSAGLGTSIYAPVRFACRPEATLVTLVAR</sequence>
<dbReference type="RefSeq" id="WP_121689644.1">
    <property type="nucleotide sequence ID" value="NZ_RCUY01000016.1"/>
</dbReference>
<dbReference type="AlphaFoldDB" id="A0A3L7AFY5"/>
<evidence type="ECO:0000259" key="1">
    <source>
        <dbReference type="Pfam" id="PF00149"/>
    </source>
</evidence>